<dbReference type="InterPro" id="IPR013780">
    <property type="entry name" value="Glyco_hydro_b"/>
</dbReference>
<keyword evidence="4" id="KW-0677">Repeat</keyword>
<dbReference type="SUPFAM" id="SSF50978">
    <property type="entry name" value="WD40 repeat-like"/>
    <property type="match status" value="1"/>
</dbReference>
<proteinExistence type="inferred from homology"/>
<dbReference type="Gene3D" id="2.60.40.1180">
    <property type="entry name" value="Golgi alpha-mannosidase II"/>
    <property type="match status" value="1"/>
</dbReference>
<dbReference type="InterPro" id="IPR015943">
    <property type="entry name" value="WD40/YVTN_repeat-like_dom_sf"/>
</dbReference>
<dbReference type="GO" id="GO:0097027">
    <property type="term" value="F:ubiquitin-protein transferase activator activity"/>
    <property type="evidence" value="ECO:0007669"/>
    <property type="project" value="InterPro"/>
</dbReference>
<evidence type="ECO:0000256" key="6">
    <source>
        <dbReference type="ARBA" id="ARBA00023306"/>
    </source>
</evidence>
<evidence type="ECO:0000256" key="4">
    <source>
        <dbReference type="ARBA" id="ARBA00022737"/>
    </source>
</evidence>
<dbReference type="SMART" id="SM00320">
    <property type="entry name" value="WD40"/>
    <property type="match status" value="2"/>
</dbReference>
<evidence type="ECO:0000256" key="5">
    <source>
        <dbReference type="ARBA" id="ARBA00022776"/>
    </source>
</evidence>
<evidence type="ECO:0000256" key="7">
    <source>
        <dbReference type="ARBA" id="ARBA00023425"/>
    </source>
</evidence>
<dbReference type="UniPathway" id="UPA00143"/>
<keyword evidence="6" id="KW-0131">Cell cycle</keyword>
<evidence type="ECO:0000256" key="8">
    <source>
        <dbReference type="PROSITE-ProRule" id="PRU00221"/>
    </source>
</evidence>
<feature type="repeat" description="WD" evidence="8">
    <location>
        <begin position="307"/>
        <end position="339"/>
    </location>
</feature>
<dbReference type="GO" id="GO:0010997">
    <property type="term" value="F:anaphase-promoting complex binding"/>
    <property type="evidence" value="ECO:0007669"/>
    <property type="project" value="InterPro"/>
</dbReference>
<dbReference type="PROSITE" id="PS50294">
    <property type="entry name" value="WD_REPEATS_REGION"/>
    <property type="match status" value="1"/>
</dbReference>
<accession>A0A438H250</accession>
<keyword evidence="3 10" id="KW-0132">Cell division</keyword>
<dbReference type="InterPro" id="IPR036322">
    <property type="entry name" value="WD40_repeat_dom_sf"/>
</dbReference>
<evidence type="ECO:0000313" key="11">
    <source>
        <dbReference type="Proteomes" id="UP000288805"/>
    </source>
</evidence>
<dbReference type="EMBL" id="QGNW01000292">
    <property type="protein sequence ID" value="RVW78670.1"/>
    <property type="molecule type" value="Genomic_DNA"/>
</dbReference>
<sequence length="495" mass="54997">MLPGHLVQMEIGGLVQDHICEMIQAFSFVVAFVLAGELEILAVLSSLKMTRELSTFNFMGRLGDSSFLAGKQRIFGPSQGRRLVSSGGHILYLHPDEGFSKESRTELLFGIAVIALNSSHAAEGELYIDNGKSFEFKQGAYIHRHFVFSDGKLTSSSLVPNASKTLFSSACVIERIIVLGHSSGPKNALIEPSNRKAEIELGPLWLRRGKSAPVLTIRKPNVPVADDWTIKNFLVTVDDENGPVTSVSWVADGILQLIDWYLRTLRGGHQSRVGSLDWKNHILTTRGMDGKIINNDVRVHSHIVATFRGHWQEVCGLKWSTSGQQLASGGNDNLLYIWDRSMASMHSRSQWLHRLEDHTAAVKALAWCPFQRNLLASGGAGSDCCMKFWNTHSGACLNSVDAGSQVCALLWNKNERELLSSHGFMQNQLTLWMYPSMVKIAELTGHNQSSFHGSVQMDIQWQLLQEMRLKFWNAFGTPEVKKAAPKAEHPGPFPH</sequence>
<evidence type="ECO:0000313" key="10">
    <source>
        <dbReference type="EMBL" id="RVW78670.1"/>
    </source>
</evidence>
<keyword evidence="5" id="KW-0498">Mitosis</keyword>
<keyword evidence="2 8" id="KW-0853">WD repeat</keyword>
<evidence type="ECO:0000256" key="3">
    <source>
        <dbReference type="ARBA" id="ARBA00022618"/>
    </source>
</evidence>
<dbReference type="PANTHER" id="PTHR19918">
    <property type="entry name" value="CELL DIVISION CYCLE 20 CDC20 FIZZY -RELATED"/>
    <property type="match status" value="1"/>
</dbReference>
<name>A0A438H250_VITVI</name>
<organism evidence="10 11">
    <name type="scientific">Vitis vinifera</name>
    <name type="common">Grape</name>
    <dbReference type="NCBI Taxonomy" id="29760"/>
    <lineage>
        <taxon>Eukaryota</taxon>
        <taxon>Viridiplantae</taxon>
        <taxon>Streptophyta</taxon>
        <taxon>Embryophyta</taxon>
        <taxon>Tracheophyta</taxon>
        <taxon>Spermatophyta</taxon>
        <taxon>Magnoliopsida</taxon>
        <taxon>eudicotyledons</taxon>
        <taxon>Gunneridae</taxon>
        <taxon>Pentapetalae</taxon>
        <taxon>rosids</taxon>
        <taxon>Vitales</taxon>
        <taxon>Vitaceae</taxon>
        <taxon>Viteae</taxon>
        <taxon>Vitis</taxon>
    </lineage>
</organism>
<comment type="similarity">
    <text evidence="1">Belongs to the WD repeat CDC20/Fizzy family.</text>
</comment>
<dbReference type="GO" id="GO:0051301">
    <property type="term" value="P:cell division"/>
    <property type="evidence" value="ECO:0007669"/>
    <property type="project" value="UniProtKB-KW"/>
</dbReference>
<feature type="domain" description="CDC20/Fizzy WD40" evidence="9">
    <location>
        <begin position="237"/>
        <end position="457"/>
    </location>
</feature>
<dbReference type="Pfam" id="PF24807">
    <property type="entry name" value="WD40_CDC20-Fz"/>
    <property type="match status" value="1"/>
</dbReference>
<dbReference type="OrthoDB" id="10263272at2759"/>
<reference evidence="10 11" key="1">
    <citation type="journal article" date="2018" name="PLoS Genet.">
        <title>Population sequencing reveals clonal diversity and ancestral inbreeding in the grapevine cultivar Chardonnay.</title>
        <authorList>
            <person name="Roach M.J."/>
            <person name="Johnson D.L."/>
            <person name="Bohlmann J."/>
            <person name="van Vuuren H.J."/>
            <person name="Jones S.J."/>
            <person name="Pretorius I.S."/>
            <person name="Schmidt S.A."/>
            <person name="Borneman A.R."/>
        </authorList>
    </citation>
    <scope>NUCLEOTIDE SEQUENCE [LARGE SCALE GENOMIC DNA]</scope>
    <source>
        <strain evidence="11">cv. Chardonnay</strain>
        <tissue evidence="10">Leaf</tissue>
    </source>
</reference>
<dbReference type="Gene3D" id="2.130.10.10">
    <property type="entry name" value="YVTN repeat-like/Quinoprotein amine dehydrogenase"/>
    <property type="match status" value="1"/>
</dbReference>
<gene>
    <name evidence="10" type="primary">CDC20-1_4</name>
    <name evidence="10" type="ORF">CK203_048426</name>
</gene>
<dbReference type="InterPro" id="IPR056150">
    <property type="entry name" value="WD40_CDC20-Fz"/>
</dbReference>
<dbReference type="PROSITE" id="PS50082">
    <property type="entry name" value="WD_REPEATS_2"/>
    <property type="match status" value="1"/>
</dbReference>
<dbReference type="Proteomes" id="UP000288805">
    <property type="component" value="Unassembled WGS sequence"/>
</dbReference>
<dbReference type="InterPro" id="IPR001680">
    <property type="entry name" value="WD40_rpt"/>
</dbReference>
<dbReference type="AlphaFoldDB" id="A0A438H250"/>
<comment type="function">
    <text evidence="7">Component of the anaphase promoting complex/cyclosome (APC/C), a cell cycle-regulated E3 ubiquitin-protein ligase complex that controls progression through mitosis and the G1 phase of the cell cycle.</text>
</comment>
<dbReference type="PANTHER" id="PTHR19918:SF8">
    <property type="entry name" value="FI02843P"/>
    <property type="match status" value="1"/>
</dbReference>
<dbReference type="GO" id="GO:0016567">
    <property type="term" value="P:protein ubiquitination"/>
    <property type="evidence" value="ECO:0007669"/>
    <property type="project" value="UniProtKB-UniPathway"/>
</dbReference>
<protein>
    <submittedName>
        <fullName evidence="10">Cell division cycle 20.1, cofactor of APC complex</fullName>
    </submittedName>
</protein>
<comment type="caution">
    <text evidence="10">The sequence shown here is derived from an EMBL/GenBank/DDBJ whole genome shotgun (WGS) entry which is preliminary data.</text>
</comment>
<evidence type="ECO:0000256" key="2">
    <source>
        <dbReference type="ARBA" id="ARBA00022574"/>
    </source>
</evidence>
<evidence type="ECO:0000256" key="1">
    <source>
        <dbReference type="ARBA" id="ARBA00006445"/>
    </source>
</evidence>
<evidence type="ECO:0000259" key="9">
    <source>
        <dbReference type="Pfam" id="PF24807"/>
    </source>
</evidence>
<dbReference type="InterPro" id="IPR033010">
    <property type="entry name" value="Cdc20/Fizzy"/>
</dbReference>